<keyword evidence="2 5" id="KW-0808">Transferase</keyword>
<evidence type="ECO:0000259" key="3">
    <source>
        <dbReference type="Pfam" id="PF00425"/>
    </source>
</evidence>
<accession>A0A5M9IWG0</accession>
<dbReference type="EMBL" id="VTFH01000001">
    <property type="protein sequence ID" value="KAA8560921.1"/>
    <property type="molecule type" value="Genomic_DNA"/>
</dbReference>
<dbReference type="Pfam" id="PF00425">
    <property type="entry name" value="Chorismate_bind"/>
    <property type="match status" value="1"/>
</dbReference>
<dbReference type="GO" id="GO:0000162">
    <property type="term" value="P:L-tryptophan biosynthetic process"/>
    <property type="evidence" value="ECO:0007669"/>
    <property type="project" value="TreeGrafter"/>
</dbReference>
<dbReference type="AlphaFoldDB" id="A0A5M9IWG0"/>
<dbReference type="SUPFAM" id="SSF56322">
    <property type="entry name" value="ADC synthase"/>
    <property type="match status" value="1"/>
</dbReference>
<dbReference type="Pfam" id="PF04715">
    <property type="entry name" value="Anth_synt_I_N"/>
    <property type="match status" value="1"/>
</dbReference>
<evidence type="ECO:0000313" key="6">
    <source>
        <dbReference type="Proteomes" id="UP000323425"/>
    </source>
</evidence>
<proteinExistence type="predicted"/>
<gene>
    <name evidence="5" type="primary">pabB</name>
    <name evidence="5" type="ORF">FX985_00971</name>
</gene>
<dbReference type="PANTHER" id="PTHR11236">
    <property type="entry name" value="AMINOBENZOATE/ANTHRANILATE SYNTHASE"/>
    <property type="match status" value="1"/>
</dbReference>
<sequence length="452" mass="50468">MVRCHIHALPYLADPTIYFSLIRHASGAILLDSGRPASLRGRYDLMSAWPTKYLQPLDGESYTSFADRLRSALAQLGAAELSPSLPFAGGLIGYFSYDLARRNFRLEHPPADNLKLPHAGIGLYNWSLTSDHIERTSQLVFHPAASQEERDQIIDVFESAIPQRSQSQAFTLSEKFTNDIDYDHYKKALSKIHNYIHAGDCYQVNFTQRFQAKYSGETWKAYTTLRNSCATPFSGFVSLDAVNAIMSFSPERFIRCEQRLLETRPIKGTTPRGRTKSEDALNAQALLNSPKDRAENLMIVDLLRNDLGKNCRYGSVTVPELFTIESYPNVHHLVSAIKGEIAEGKDVIDVLIDAFPGGSITGAPKLRSMQIIDELEAFQRGIYCGSLLYIDTRGEMDSSIAIRTLLAKDGLLTCWGGGGIVADSEAASEYQESLTKVRNLMGCLEQHFFMRD</sequence>
<dbReference type="InterPro" id="IPR006805">
    <property type="entry name" value="Anth_synth_I_N"/>
</dbReference>
<evidence type="ECO:0000259" key="4">
    <source>
        <dbReference type="Pfam" id="PF04715"/>
    </source>
</evidence>
<dbReference type="InterPro" id="IPR005801">
    <property type="entry name" value="ADC_synthase"/>
</dbReference>
<organism evidence="5 6">
    <name type="scientific">Pseudomonas extremaustralis</name>
    <dbReference type="NCBI Taxonomy" id="359110"/>
    <lineage>
        <taxon>Bacteria</taxon>
        <taxon>Pseudomonadati</taxon>
        <taxon>Pseudomonadota</taxon>
        <taxon>Gammaproteobacteria</taxon>
        <taxon>Pseudomonadales</taxon>
        <taxon>Pseudomonadaceae</taxon>
        <taxon>Pseudomonas</taxon>
    </lineage>
</organism>
<protein>
    <recommendedName>
        <fullName evidence="1">aminodeoxychorismate synthase</fullName>
        <ecNumber evidence="1">2.6.1.85</ecNumber>
    </recommendedName>
</protein>
<evidence type="ECO:0000256" key="2">
    <source>
        <dbReference type="ARBA" id="ARBA00022679"/>
    </source>
</evidence>
<feature type="domain" description="Chorismate-utilising enzyme C-terminal" evidence="3">
    <location>
        <begin position="183"/>
        <end position="436"/>
    </location>
</feature>
<evidence type="ECO:0000256" key="1">
    <source>
        <dbReference type="ARBA" id="ARBA00013139"/>
    </source>
</evidence>
<dbReference type="Gene3D" id="3.60.120.10">
    <property type="entry name" value="Anthranilate synthase"/>
    <property type="match status" value="1"/>
</dbReference>
<dbReference type="InterPro" id="IPR019999">
    <property type="entry name" value="Anth_synth_I-like"/>
</dbReference>
<dbReference type="NCBIfam" id="TIGR00553">
    <property type="entry name" value="pabB"/>
    <property type="match status" value="1"/>
</dbReference>
<dbReference type="Proteomes" id="UP000323425">
    <property type="component" value="Unassembled WGS sequence"/>
</dbReference>
<keyword evidence="5" id="KW-0032">Aminotransferase</keyword>
<dbReference type="PRINTS" id="PR00095">
    <property type="entry name" value="ANTSNTHASEI"/>
</dbReference>
<dbReference type="RefSeq" id="WP_146475937.1">
    <property type="nucleotide sequence ID" value="NZ_VTFH01000001.1"/>
</dbReference>
<feature type="domain" description="Anthranilate synthase component I N-terminal" evidence="4">
    <location>
        <begin position="18"/>
        <end position="136"/>
    </location>
</feature>
<evidence type="ECO:0000313" key="5">
    <source>
        <dbReference type="EMBL" id="KAA8560921.1"/>
    </source>
</evidence>
<dbReference type="PANTHER" id="PTHR11236:SF50">
    <property type="entry name" value="AMINODEOXYCHORISMATE SYNTHASE COMPONENT 1"/>
    <property type="match status" value="1"/>
</dbReference>
<dbReference type="GO" id="GO:0046820">
    <property type="term" value="F:4-amino-4-deoxychorismate synthase activity"/>
    <property type="evidence" value="ECO:0007669"/>
    <property type="project" value="UniProtKB-EC"/>
</dbReference>
<name>A0A5M9IWG0_9PSED</name>
<dbReference type="InterPro" id="IPR005802">
    <property type="entry name" value="ADC_synth_comp_1"/>
</dbReference>
<comment type="caution">
    <text evidence="5">The sequence shown here is derived from an EMBL/GenBank/DDBJ whole genome shotgun (WGS) entry which is preliminary data.</text>
</comment>
<dbReference type="EC" id="2.6.1.85" evidence="1"/>
<dbReference type="GO" id="GO:0009396">
    <property type="term" value="P:folic acid-containing compound biosynthetic process"/>
    <property type="evidence" value="ECO:0007669"/>
    <property type="project" value="InterPro"/>
</dbReference>
<reference evidence="5 6" key="1">
    <citation type="journal article" date="2018" name="Plant Biotechnol. Rep.">
        <title>Diversity and antifungal activity of endophytic bacteria associated with Panax ginseng seedlings.</title>
        <authorList>
            <person name="Park J.M."/>
            <person name="Hong C.E."/>
            <person name="Jo S.H."/>
        </authorList>
    </citation>
    <scope>NUCLEOTIDE SEQUENCE [LARGE SCALE GENOMIC DNA]</scope>
    <source>
        <strain evidence="5 6">PgKB38</strain>
    </source>
</reference>
<dbReference type="InterPro" id="IPR015890">
    <property type="entry name" value="Chorismate_C"/>
</dbReference>